<organism evidence="3 4">
    <name type="scientific">Chitinophaga pollutisoli</name>
    <dbReference type="NCBI Taxonomy" id="3133966"/>
    <lineage>
        <taxon>Bacteria</taxon>
        <taxon>Pseudomonadati</taxon>
        <taxon>Bacteroidota</taxon>
        <taxon>Chitinophagia</taxon>
        <taxon>Chitinophagales</taxon>
        <taxon>Chitinophagaceae</taxon>
        <taxon>Chitinophaga</taxon>
    </lineage>
</organism>
<evidence type="ECO:0000313" key="4">
    <source>
        <dbReference type="Proteomes" id="UP001485459"/>
    </source>
</evidence>
<dbReference type="RefSeq" id="WP_341837741.1">
    <property type="nucleotide sequence ID" value="NZ_CP149822.1"/>
</dbReference>
<feature type="transmembrane region" description="Helical" evidence="1">
    <location>
        <begin position="119"/>
        <end position="137"/>
    </location>
</feature>
<feature type="domain" description="Signal transduction histidine kinase internal region" evidence="2">
    <location>
        <begin position="158"/>
        <end position="237"/>
    </location>
</feature>
<keyword evidence="3" id="KW-0808">Transferase</keyword>
<feature type="transmembrane region" description="Helical" evidence="1">
    <location>
        <begin position="12"/>
        <end position="36"/>
    </location>
</feature>
<proteinExistence type="predicted"/>
<evidence type="ECO:0000256" key="1">
    <source>
        <dbReference type="SAM" id="Phobius"/>
    </source>
</evidence>
<dbReference type="Proteomes" id="UP001485459">
    <property type="component" value="Chromosome"/>
</dbReference>
<dbReference type="InterPro" id="IPR010559">
    <property type="entry name" value="Sig_transdc_His_kin_internal"/>
</dbReference>
<sequence length="342" mass="39378">MRKNETALGFNDRWFVLLGIPLMGFLTPIMYLGVTFTREPRYSWLIFAFSTAITAIFWLGNRWIIIRMRKKFPHLSQAPKRIFLTCLLMFVYTFSVSNFNGFTPPLWSKIQLPYPDLNVLGIINTLIIAGIYEVIWYQAQLRLSMQGQEDLRNESLQAQIRALKSQVDPHFLFNNLNTLSSVVHSDPDKAEHFIQQLSKLYRHMLEVQDTTLVTVKEELGLLDAYVYLLKTRFGDNLRVTIEVPEAYHERKIIPFALQIVVENAMKHNVVSAAKPLNVKIEVVQDKIVVTNNLQRKLHAVPSTGKGLENIKSRVRLIREAEEVESVVTADHFIVLLPIFPAS</sequence>
<dbReference type="Pfam" id="PF06580">
    <property type="entry name" value="His_kinase"/>
    <property type="match status" value="1"/>
</dbReference>
<feature type="transmembrane region" description="Helical" evidence="1">
    <location>
        <begin position="42"/>
        <end position="61"/>
    </location>
</feature>
<keyword evidence="4" id="KW-1185">Reference proteome</keyword>
<keyword evidence="1" id="KW-0812">Transmembrane</keyword>
<keyword evidence="3" id="KW-0418">Kinase</keyword>
<protein>
    <submittedName>
        <fullName evidence="3">Histidine kinase</fullName>
    </submittedName>
</protein>
<reference evidence="4" key="1">
    <citation type="submission" date="2024-03" db="EMBL/GenBank/DDBJ databases">
        <title>Chitinophaga horti sp. nov., isolated from garden soil.</title>
        <authorList>
            <person name="Lee D.S."/>
            <person name="Han D.M."/>
            <person name="Baek J.H."/>
            <person name="Choi D.G."/>
            <person name="Jeon J.H."/>
            <person name="Jeon C.O."/>
        </authorList>
    </citation>
    <scope>NUCLEOTIDE SEQUENCE [LARGE SCALE GENOMIC DNA]</scope>
    <source>
        <strain evidence="4">GPA1</strain>
    </source>
</reference>
<keyword evidence="1" id="KW-1133">Transmembrane helix</keyword>
<dbReference type="GO" id="GO:0016301">
    <property type="term" value="F:kinase activity"/>
    <property type="evidence" value="ECO:0007669"/>
    <property type="project" value="UniProtKB-KW"/>
</dbReference>
<evidence type="ECO:0000259" key="2">
    <source>
        <dbReference type="Pfam" id="PF06580"/>
    </source>
</evidence>
<accession>A0ABZ2YSX9</accession>
<dbReference type="EMBL" id="CP149822">
    <property type="protein sequence ID" value="WZN42916.1"/>
    <property type="molecule type" value="Genomic_DNA"/>
</dbReference>
<name>A0ABZ2YSX9_9BACT</name>
<dbReference type="PANTHER" id="PTHR34220">
    <property type="entry name" value="SENSOR HISTIDINE KINASE YPDA"/>
    <property type="match status" value="1"/>
</dbReference>
<gene>
    <name evidence="3" type="ORF">WJU16_07705</name>
</gene>
<dbReference type="PANTHER" id="PTHR34220:SF7">
    <property type="entry name" value="SENSOR HISTIDINE KINASE YPDA"/>
    <property type="match status" value="1"/>
</dbReference>
<keyword evidence="1" id="KW-0472">Membrane</keyword>
<dbReference type="InterPro" id="IPR050640">
    <property type="entry name" value="Bact_2-comp_sensor_kinase"/>
</dbReference>
<feature type="transmembrane region" description="Helical" evidence="1">
    <location>
        <begin position="82"/>
        <end position="99"/>
    </location>
</feature>
<evidence type="ECO:0000313" key="3">
    <source>
        <dbReference type="EMBL" id="WZN42916.1"/>
    </source>
</evidence>